<name>A0A841SRX5_9BACL</name>
<dbReference type="RefSeq" id="WP_185118162.1">
    <property type="nucleotide sequence ID" value="NZ_JACJVQ010000002.1"/>
</dbReference>
<sequence>MNEELIELHLARVLNSYRKWTGEELLELIVGESLAEQLNRTGRVLLSHGTETDPILNYGNETALALWEMAWDDFVRMPSRLTAEPMEREERKKLLGEVKAKGYSKSYTGVRVSRTGRRFQIENAAIWNVEDEKGRMIGQAASFPSWTELKS</sequence>
<protein>
    <submittedName>
        <fullName evidence="2">MEKHLA domain-containing protein</fullName>
    </submittedName>
</protein>
<evidence type="ECO:0000259" key="1">
    <source>
        <dbReference type="Pfam" id="PF08670"/>
    </source>
</evidence>
<dbReference type="EMBL" id="JACJVQ010000002">
    <property type="protein sequence ID" value="MBB6632948.1"/>
    <property type="molecule type" value="Genomic_DNA"/>
</dbReference>
<dbReference type="AlphaFoldDB" id="A0A841SRX5"/>
<keyword evidence="3" id="KW-1185">Reference proteome</keyword>
<feature type="domain" description="MEKHLA" evidence="1">
    <location>
        <begin position="9"/>
        <end position="147"/>
    </location>
</feature>
<proteinExistence type="predicted"/>
<comment type="caution">
    <text evidence="2">The sequence shown here is derived from an EMBL/GenBank/DDBJ whole genome shotgun (WGS) entry which is preliminary data.</text>
</comment>
<gene>
    <name evidence="2" type="ORF">H7B67_02250</name>
</gene>
<evidence type="ECO:0000313" key="2">
    <source>
        <dbReference type="EMBL" id="MBB6632948.1"/>
    </source>
</evidence>
<dbReference type="InterPro" id="IPR013978">
    <property type="entry name" value="MEKHLA"/>
</dbReference>
<dbReference type="Pfam" id="PF08670">
    <property type="entry name" value="MEKHLA"/>
    <property type="match status" value="1"/>
</dbReference>
<evidence type="ECO:0000313" key="3">
    <source>
        <dbReference type="Proteomes" id="UP000535838"/>
    </source>
</evidence>
<accession>A0A841SRX5</accession>
<dbReference type="Proteomes" id="UP000535838">
    <property type="component" value="Unassembled WGS sequence"/>
</dbReference>
<organism evidence="2 3">
    <name type="scientific">Cohnella thailandensis</name>
    <dbReference type="NCBI Taxonomy" id="557557"/>
    <lineage>
        <taxon>Bacteria</taxon>
        <taxon>Bacillati</taxon>
        <taxon>Bacillota</taxon>
        <taxon>Bacilli</taxon>
        <taxon>Bacillales</taxon>
        <taxon>Paenibacillaceae</taxon>
        <taxon>Cohnella</taxon>
    </lineage>
</organism>
<reference evidence="2 3" key="1">
    <citation type="submission" date="2020-08" db="EMBL/GenBank/DDBJ databases">
        <title>Cohnella phylogeny.</title>
        <authorList>
            <person name="Dunlap C."/>
        </authorList>
    </citation>
    <scope>NUCLEOTIDE SEQUENCE [LARGE SCALE GENOMIC DNA]</scope>
    <source>
        <strain evidence="2 3">DSM 25241</strain>
    </source>
</reference>